<evidence type="ECO:0008006" key="2">
    <source>
        <dbReference type="Google" id="ProtNLM"/>
    </source>
</evidence>
<protein>
    <recommendedName>
        <fullName evidence="2">Phage replisome organiser N-terminal domain-containing protein</fullName>
    </recommendedName>
</protein>
<gene>
    <name evidence="1" type="ORF">S06H3_29669</name>
</gene>
<name>X1NWE7_9ZZZZ</name>
<sequence>MAQPKPWLKMWREWIHDPKMLGLSLAEQGAWWRVVTLAQECDADGQLIKGSRVPLTLDEIATCVHISTAKDR</sequence>
<evidence type="ECO:0000313" key="1">
    <source>
        <dbReference type="EMBL" id="GAI22959.1"/>
    </source>
</evidence>
<organism evidence="1">
    <name type="scientific">marine sediment metagenome</name>
    <dbReference type="NCBI Taxonomy" id="412755"/>
    <lineage>
        <taxon>unclassified sequences</taxon>
        <taxon>metagenomes</taxon>
        <taxon>ecological metagenomes</taxon>
    </lineage>
</organism>
<dbReference type="AlphaFoldDB" id="X1NWE7"/>
<accession>X1NWE7</accession>
<proteinExistence type="predicted"/>
<dbReference type="EMBL" id="BARV01017405">
    <property type="protein sequence ID" value="GAI22959.1"/>
    <property type="molecule type" value="Genomic_DNA"/>
</dbReference>
<feature type="non-terminal residue" evidence="1">
    <location>
        <position position="72"/>
    </location>
</feature>
<reference evidence="1" key="1">
    <citation type="journal article" date="2014" name="Front. Microbiol.">
        <title>High frequency of phylogenetically diverse reductive dehalogenase-homologous genes in deep subseafloor sedimentary metagenomes.</title>
        <authorList>
            <person name="Kawai M."/>
            <person name="Futagami T."/>
            <person name="Toyoda A."/>
            <person name="Takaki Y."/>
            <person name="Nishi S."/>
            <person name="Hori S."/>
            <person name="Arai W."/>
            <person name="Tsubouchi T."/>
            <person name="Morono Y."/>
            <person name="Uchiyama I."/>
            <person name="Ito T."/>
            <person name="Fujiyama A."/>
            <person name="Inagaki F."/>
            <person name="Takami H."/>
        </authorList>
    </citation>
    <scope>NUCLEOTIDE SEQUENCE</scope>
    <source>
        <strain evidence="1">Expedition CK06-06</strain>
    </source>
</reference>
<comment type="caution">
    <text evidence="1">The sequence shown here is derived from an EMBL/GenBank/DDBJ whole genome shotgun (WGS) entry which is preliminary data.</text>
</comment>